<reference evidence="1 2" key="1">
    <citation type="submission" date="2019-11" db="EMBL/GenBank/DDBJ databases">
        <authorList>
            <person name="Holert J."/>
        </authorList>
    </citation>
    <scope>NUCLEOTIDE SEQUENCE [LARGE SCALE GENOMIC DNA]</scope>
    <source>
        <strain evidence="1">BC8_1</strain>
    </source>
</reference>
<protein>
    <submittedName>
        <fullName evidence="1">Uncharacterized protein</fullName>
    </submittedName>
</protein>
<dbReference type="Gene3D" id="3.30.10.20">
    <property type="match status" value="1"/>
</dbReference>
<proteinExistence type="predicted"/>
<organism evidence="1 2">
    <name type="scientific">Mycolicibacterium vanbaalenii</name>
    <name type="common">Mycobacterium vanbaalenii</name>
    <dbReference type="NCBI Taxonomy" id="110539"/>
    <lineage>
        <taxon>Bacteria</taxon>
        <taxon>Bacillati</taxon>
        <taxon>Actinomycetota</taxon>
        <taxon>Actinomycetes</taxon>
        <taxon>Mycobacteriales</taxon>
        <taxon>Mycobacteriaceae</taxon>
        <taxon>Mycolicibacterium</taxon>
    </lineage>
</organism>
<sequence>MPNVRNMVLSQAMKAIRDVTGPAELNLSVLDRKNGQAVINQSNWEVCAQGPSAGNQISQKTKRVILYVKRFNQRTCT</sequence>
<gene>
    <name evidence="1" type="ORF">AELLOGFF_04773</name>
</gene>
<name>A0A5S9R2Z2_MYCVN</name>
<keyword evidence="2" id="KW-1185">Reference proteome</keyword>
<dbReference type="AlphaFoldDB" id="A0A5S9R2Z2"/>
<accession>A0A5S9R2Z2</accession>
<evidence type="ECO:0000313" key="1">
    <source>
        <dbReference type="EMBL" id="CAA0126116.1"/>
    </source>
</evidence>
<dbReference type="Proteomes" id="UP000430146">
    <property type="component" value="Unassembled WGS sequence"/>
</dbReference>
<evidence type="ECO:0000313" key="2">
    <source>
        <dbReference type="Proteomes" id="UP000430146"/>
    </source>
</evidence>
<dbReference type="EMBL" id="CACSIP010000024">
    <property type="protein sequence ID" value="CAA0126116.1"/>
    <property type="molecule type" value="Genomic_DNA"/>
</dbReference>